<gene>
    <name evidence="2" type="ORF">AMATHDRAFT_54553</name>
</gene>
<dbReference type="EMBL" id="KZ301973">
    <property type="protein sequence ID" value="PFH53471.1"/>
    <property type="molecule type" value="Genomic_DNA"/>
</dbReference>
<name>A0A2A9NY91_9AGAR</name>
<evidence type="ECO:0000256" key="1">
    <source>
        <dbReference type="SAM" id="MobiDB-lite"/>
    </source>
</evidence>
<feature type="region of interest" description="Disordered" evidence="1">
    <location>
        <begin position="1"/>
        <end position="63"/>
    </location>
</feature>
<keyword evidence="3" id="KW-1185">Reference proteome</keyword>
<proteinExistence type="predicted"/>
<sequence>MVLRSNFAKNENVPPTPPSKLSISRLRSCLQDATRKRHARDPEAQRSRKYAIEQAKRRSTKTAGTLRLPVKLTSSRPLPTIQDVEMKDADPVLSSPGSASPNIVKFLPILLPKELARPEYCEVSKDAIRAVEPDLTDVHPDYIREQLVTFGPAWLQVVSSVRANSVKDSLPTELTIVVHDLSAALPTHMLAVYGPLPKQNPSARRRVTLYPAHSLIFAAHCAKLPPFSPVLLPAREAEGDVPQEVTVPIQPLLLPSPQTYALLTAFLYTKRVDVLLRTLMPPGCPLPLKLEDKSQTALQSFAARLAGTYTPQMLLQQTMTVQGLWQNVCALGVFDDELWDTMDLAWKVLLTAISISTGNPRAMGIKPESDATGGPKKARAQSAGL</sequence>
<dbReference type="Proteomes" id="UP000242287">
    <property type="component" value="Unassembled WGS sequence"/>
</dbReference>
<feature type="region of interest" description="Disordered" evidence="1">
    <location>
        <begin position="363"/>
        <end position="385"/>
    </location>
</feature>
<reference evidence="2 3" key="1">
    <citation type="submission" date="2014-02" db="EMBL/GenBank/DDBJ databases">
        <title>Transposable element dynamics among asymbiotic and ectomycorrhizal Amanita fungi.</title>
        <authorList>
            <consortium name="DOE Joint Genome Institute"/>
            <person name="Hess J."/>
            <person name="Skrede I."/>
            <person name="Wolfe B."/>
            <person name="LaButti K."/>
            <person name="Ohm R.A."/>
            <person name="Grigoriev I.V."/>
            <person name="Pringle A."/>
        </authorList>
    </citation>
    <scope>NUCLEOTIDE SEQUENCE [LARGE SCALE GENOMIC DNA]</scope>
    <source>
        <strain evidence="2 3">SKay4041</strain>
    </source>
</reference>
<accession>A0A2A9NY91</accession>
<feature type="compositionally biased region" description="Basic and acidic residues" evidence="1">
    <location>
        <begin position="40"/>
        <end position="56"/>
    </location>
</feature>
<dbReference type="AlphaFoldDB" id="A0A2A9NY91"/>
<evidence type="ECO:0008006" key="4">
    <source>
        <dbReference type="Google" id="ProtNLM"/>
    </source>
</evidence>
<organism evidence="2 3">
    <name type="scientific">Amanita thiersii Skay4041</name>
    <dbReference type="NCBI Taxonomy" id="703135"/>
    <lineage>
        <taxon>Eukaryota</taxon>
        <taxon>Fungi</taxon>
        <taxon>Dikarya</taxon>
        <taxon>Basidiomycota</taxon>
        <taxon>Agaricomycotina</taxon>
        <taxon>Agaricomycetes</taxon>
        <taxon>Agaricomycetidae</taxon>
        <taxon>Agaricales</taxon>
        <taxon>Pluteineae</taxon>
        <taxon>Amanitaceae</taxon>
        <taxon>Amanita</taxon>
    </lineage>
</organism>
<evidence type="ECO:0000313" key="3">
    <source>
        <dbReference type="Proteomes" id="UP000242287"/>
    </source>
</evidence>
<dbReference type="OrthoDB" id="2570975at2759"/>
<protein>
    <recommendedName>
        <fullName evidence="4">Clp1-like protein</fullName>
    </recommendedName>
</protein>
<evidence type="ECO:0000313" key="2">
    <source>
        <dbReference type="EMBL" id="PFH53471.1"/>
    </source>
</evidence>